<dbReference type="Pfam" id="PF00512">
    <property type="entry name" value="HisKA"/>
    <property type="match status" value="1"/>
</dbReference>
<keyword evidence="12" id="KW-1185">Reference proteome</keyword>
<evidence type="ECO:0000256" key="5">
    <source>
        <dbReference type="ARBA" id="ARBA00022679"/>
    </source>
</evidence>
<keyword evidence="4" id="KW-0597">Phosphoprotein</keyword>
<dbReference type="Proteomes" id="UP000273643">
    <property type="component" value="Unassembled WGS sequence"/>
</dbReference>
<sequence>MPHRRGLSLSQQWLLIAVVTLVPMLALVAYASWSFYQQMHTQRLLVDHSDALVSRQSGLNAQVRDLERFARQYRLLRDVTFLEPYQQKRDAILTELDQLTQLFEGGTSRRIERVAKPQQSVVYGALVALENTLHALNDEAIQSWQDEEFTEQLAVLSQRRSALDEAVSEYVAVLSDRNEAALQQILWRLSLLGMISLPVTLTLMALGFWQMIRPLRRLSSAIRHLGHRDWETPIRVTGPRDLQALGERLEWLRGQLLAVEQQKQIFLRHVSHELKTPLSAIVEAGSLLQDEVPGPINARQQNVLRILLENSQNLQELIQQLLNYNVITHNVTVEDRTVAMEPLCARITQRLDQQNLRHRVTWDYQGSPGSLNGDTHLLEMILTNLLSNAYHYSSDGGVVRVRWGVDQSGAWLSVADQGPGIHPNDQDKIFQPFVQGRVRRHGSVHGSGVGLAIVKESVARLGGSIELTSAPGEGSCFLLRYPVSEASRALPISEAST</sequence>
<keyword evidence="5" id="KW-0808">Transferase</keyword>
<proteinExistence type="predicted"/>
<dbReference type="InterPro" id="IPR003660">
    <property type="entry name" value="HAMP_dom"/>
</dbReference>
<dbReference type="InterPro" id="IPR036890">
    <property type="entry name" value="HATPase_C_sf"/>
</dbReference>
<evidence type="ECO:0000313" key="12">
    <source>
        <dbReference type="Proteomes" id="UP000273643"/>
    </source>
</evidence>
<feature type="domain" description="HAMP" evidence="10">
    <location>
        <begin position="209"/>
        <end position="261"/>
    </location>
</feature>
<comment type="caution">
    <text evidence="11">The sequence shown here is derived from an EMBL/GenBank/DDBJ whole genome shotgun (WGS) entry which is preliminary data.</text>
</comment>
<evidence type="ECO:0000256" key="3">
    <source>
        <dbReference type="ARBA" id="ARBA00012438"/>
    </source>
</evidence>
<dbReference type="InterPro" id="IPR003661">
    <property type="entry name" value="HisK_dim/P_dom"/>
</dbReference>
<dbReference type="FunFam" id="3.30.565.10:FF:000006">
    <property type="entry name" value="Sensor histidine kinase WalK"/>
    <property type="match status" value="1"/>
</dbReference>
<dbReference type="SUPFAM" id="SSF47384">
    <property type="entry name" value="Homodimeric domain of signal transducing histidine kinase"/>
    <property type="match status" value="1"/>
</dbReference>
<dbReference type="InterPro" id="IPR007891">
    <property type="entry name" value="CHASE3"/>
</dbReference>
<dbReference type="Gene3D" id="1.10.287.130">
    <property type="match status" value="1"/>
</dbReference>
<protein>
    <recommendedName>
        <fullName evidence="3">histidine kinase</fullName>
        <ecNumber evidence="3">2.7.13.3</ecNumber>
    </recommendedName>
</protein>
<dbReference type="EMBL" id="RJUK01000002">
    <property type="protein sequence ID" value="ROQ18472.1"/>
    <property type="molecule type" value="Genomic_DNA"/>
</dbReference>
<dbReference type="PRINTS" id="PR00344">
    <property type="entry name" value="BCTRLSENSOR"/>
</dbReference>
<keyword evidence="8" id="KW-1133">Transmembrane helix</keyword>
<feature type="transmembrane region" description="Helical" evidence="8">
    <location>
        <begin position="12"/>
        <end position="33"/>
    </location>
</feature>
<evidence type="ECO:0000256" key="7">
    <source>
        <dbReference type="ARBA" id="ARBA00023012"/>
    </source>
</evidence>
<dbReference type="CDD" id="cd06225">
    <property type="entry name" value="HAMP"/>
    <property type="match status" value="1"/>
</dbReference>
<feature type="transmembrane region" description="Helical" evidence="8">
    <location>
        <begin position="185"/>
        <end position="209"/>
    </location>
</feature>
<dbReference type="InterPro" id="IPR005467">
    <property type="entry name" value="His_kinase_dom"/>
</dbReference>
<dbReference type="PANTHER" id="PTHR43711:SF1">
    <property type="entry name" value="HISTIDINE KINASE 1"/>
    <property type="match status" value="1"/>
</dbReference>
<dbReference type="InterPro" id="IPR003594">
    <property type="entry name" value="HATPase_dom"/>
</dbReference>
<reference evidence="11 12" key="1">
    <citation type="submission" date="2018-11" db="EMBL/GenBank/DDBJ databases">
        <title>Genomic Encyclopedia of Type Strains, Phase IV (KMG-IV): sequencing the most valuable type-strain genomes for metagenomic binning, comparative biology and taxonomic classification.</title>
        <authorList>
            <person name="Goeker M."/>
        </authorList>
    </citation>
    <scope>NUCLEOTIDE SEQUENCE [LARGE SCALE GENOMIC DNA]</scope>
    <source>
        <strain evidence="11 12">DSM 16974</strain>
    </source>
</reference>
<evidence type="ECO:0000259" key="9">
    <source>
        <dbReference type="PROSITE" id="PS50109"/>
    </source>
</evidence>
<keyword evidence="8" id="KW-0472">Membrane</keyword>
<evidence type="ECO:0000259" key="10">
    <source>
        <dbReference type="PROSITE" id="PS50885"/>
    </source>
</evidence>
<comment type="catalytic activity">
    <reaction evidence="1">
        <text>ATP + protein L-histidine = ADP + protein N-phospho-L-histidine.</text>
        <dbReference type="EC" id="2.7.13.3"/>
    </reaction>
</comment>
<accession>A0A3N1NIF6</accession>
<dbReference type="SUPFAM" id="SSF55874">
    <property type="entry name" value="ATPase domain of HSP90 chaperone/DNA topoisomerase II/histidine kinase"/>
    <property type="match status" value="1"/>
</dbReference>
<evidence type="ECO:0000256" key="8">
    <source>
        <dbReference type="SAM" id="Phobius"/>
    </source>
</evidence>
<dbReference type="SMART" id="SM00387">
    <property type="entry name" value="HATPase_c"/>
    <property type="match status" value="1"/>
</dbReference>
<dbReference type="SMART" id="SM00388">
    <property type="entry name" value="HisKA"/>
    <property type="match status" value="1"/>
</dbReference>
<dbReference type="GO" id="GO:0005886">
    <property type="term" value="C:plasma membrane"/>
    <property type="evidence" value="ECO:0007669"/>
    <property type="project" value="UniProtKB-ARBA"/>
</dbReference>
<evidence type="ECO:0000256" key="4">
    <source>
        <dbReference type="ARBA" id="ARBA00022553"/>
    </source>
</evidence>
<dbReference type="AlphaFoldDB" id="A0A3N1NIF6"/>
<dbReference type="Gene3D" id="3.30.565.10">
    <property type="entry name" value="Histidine kinase-like ATPase, C-terminal domain"/>
    <property type="match status" value="1"/>
</dbReference>
<keyword evidence="8" id="KW-0812">Transmembrane</keyword>
<dbReference type="EC" id="2.7.13.3" evidence="3"/>
<evidence type="ECO:0000256" key="6">
    <source>
        <dbReference type="ARBA" id="ARBA00022777"/>
    </source>
</evidence>
<feature type="domain" description="Histidine kinase" evidence="9">
    <location>
        <begin position="269"/>
        <end position="485"/>
    </location>
</feature>
<evidence type="ECO:0000256" key="2">
    <source>
        <dbReference type="ARBA" id="ARBA00004370"/>
    </source>
</evidence>
<organism evidence="11 12">
    <name type="scientific">Marinimicrobium koreense</name>
    <dbReference type="NCBI Taxonomy" id="306545"/>
    <lineage>
        <taxon>Bacteria</taxon>
        <taxon>Pseudomonadati</taxon>
        <taxon>Pseudomonadota</taxon>
        <taxon>Gammaproteobacteria</taxon>
        <taxon>Cellvibrionales</taxon>
        <taxon>Cellvibrionaceae</taxon>
        <taxon>Marinimicrobium</taxon>
    </lineage>
</organism>
<gene>
    <name evidence="11" type="ORF">EDC38_2699</name>
</gene>
<keyword evidence="7" id="KW-0902">Two-component regulatory system</keyword>
<dbReference type="PANTHER" id="PTHR43711">
    <property type="entry name" value="TWO-COMPONENT HISTIDINE KINASE"/>
    <property type="match status" value="1"/>
</dbReference>
<dbReference type="SMART" id="SM00304">
    <property type="entry name" value="HAMP"/>
    <property type="match status" value="1"/>
</dbReference>
<dbReference type="Pfam" id="PF00672">
    <property type="entry name" value="HAMP"/>
    <property type="match status" value="1"/>
</dbReference>
<name>A0A3N1NIF6_9GAMM</name>
<dbReference type="PROSITE" id="PS50109">
    <property type="entry name" value="HIS_KIN"/>
    <property type="match status" value="1"/>
</dbReference>
<dbReference type="InterPro" id="IPR036097">
    <property type="entry name" value="HisK_dim/P_sf"/>
</dbReference>
<keyword evidence="6 11" id="KW-0418">Kinase</keyword>
<dbReference type="InterPro" id="IPR050736">
    <property type="entry name" value="Sensor_HK_Regulatory"/>
</dbReference>
<dbReference type="Pfam" id="PF05227">
    <property type="entry name" value="CHASE3"/>
    <property type="match status" value="1"/>
</dbReference>
<dbReference type="InterPro" id="IPR004358">
    <property type="entry name" value="Sig_transdc_His_kin-like_C"/>
</dbReference>
<dbReference type="RefSeq" id="WP_123639100.1">
    <property type="nucleotide sequence ID" value="NZ_RJUK01000002.1"/>
</dbReference>
<evidence type="ECO:0000256" key="1">
    <source>
        <dbReference type="ARBA" id="ARBA00000085"/>
    </source>
</evidence>
<comment type="subcellular location">
    <subcellularLocation>
        <location evidence="2">Membrane</location>
    </subcellularLocation>
</comment>
<dbReference type="Pfam" id="PF02518">
    <property type="entry name" value="HATPase_c"/>
    <property type="match status" value="1"/>
</dbReference>
<dbReference type="OrthoDB" id="9804645at2"/>
<dbReference type="GO" id="GO:0000155">
    <property type="term" value="F:phosphorelay sensor kinase activity"/>
    <property type="evidence" value="ECO:0007669"/>
    <property type="project" value="InterPro"/>
</dbReference>
<dbReference type="CDD" id="cd00082">
    <property type="entry name" value="HisKA"/>
    <property type="match status" value="1"/>
</dbReference>
<dbReference type="PROSITE" id="PS50885">
    <property type="entry name" value="HAMP"/>
    <property type="match status" value="1"/>
</dbReference>
<evidence type="ECO:0000313" key="11">
    <source>
        <dbReference type="EMBL" id="ROQ18472.1"/>
    </source>
</evidence>